<dbReference type="Pfam" id="PF26154">
    <property type="entry name" value="DUF8042"/>
    <property type="match status" value="1"/>
</dbReference>
<organism evidence="4 5">
    <name type="scientific">Clostridium estertheticum</name>
    <dbReference type="NCBI Taxonomy" id="238834"/>
    <lineage>
        <taxon>Bacteria</taxon>
        <taxon>Bacillati</taxon>
        <taxon>Bacillota</taxon>
        <taxon>Clostridia</taxon>
        <taxon>Eubacteriales</taxon>
        <taxon>Clostridiaceae</taxon>
        <taxon>Clostridium</taxon>
    </lineage>
</organism>
<keyword evidence="4" id="KW-0012">Acyltransferase</keyword>
<evidence type="ECO:0000256" key="2">
    <source>
        <dbReference type="ARBA" id="ARBA00022679"/>
    </source>
</evidence>
<name>A0AA47EJ19_9CLOT</name>
<dbReference type="PANTHER" id="PTHR23416:SF23">
    <property type="entry name" value="ACETYLTRANSFERASE C18B11.09C-RELATED"/>
    <property type="match status" value="1"/>
</dbReference>
<dbReference type="RefSeq" id="WP_216122233.1">
    <property type="nucleotide sequence ID" value="NZ_CP086239.1"/>
</dbReference>
<keyword evidence="2" id="KW-0808">Transferase</keyword>
<dbReference type="AlphaFoldDB" id="A0AA47EJ19"/>
<evidence type="ECO:0000256" key="1">
    <source>
        <dbReference type="ARBA" id="ARBA00007274"/>
    </source>
</evidence>
<dbReference type="CDD" id="cd04647">
    <property type="entry name" value="LbH_MAT_like"/>
    <property type="match status" value="1"/>
</dbReference>
<feature type="domain" description="DUF8042" evidence="3">
    <location>
        <begin position="233"/>
        <end position="331"/>
    </location>
</feature>
<evidence type="ECO:0000313" key="4">
    <source>
        <dbReference type="EMBL" id="WAG61127.1"/>
    </source>
</evidence>
<evidence type="ECO:0000313" key="5">
    <source>
        <dbReference type="Proteomes" id="UP001164733"/>
    </source>
</evidence>
<proteinExistence type="inferred from homology"/>
<dbReference type="InterPro" id="IPR051159">
    <property type="entry name" value="Hexapeptide_acetyltransf"/>
</dbReference>
<comment type="similarity">
    <text evidence="1">Belongs to the transferase hexapeptide repeat family.</text>
</comment>
<accession>A0AA47EJ19</accession>
<dbReference type="PANTHER" id="PTHR23416">
    <property type="entry name" value="SIALIC ACID SYNTHASE-RELATED"/>
    <property type="match status" value="1"/>
</dbReference>
<dbReference type="EMBL" id="CP086239">
    <property type="protein sequence ID" value="WAG61127.1"/>
    <property type="molecule type" value="Genomic_DNA"/>
</dbReference>
<reference evidence="4" key="1">
    <citation type="submission" date="2021-11" db="EMBL/GenBank/DDBJ databases">
        <title>Clostridia strains as spoilage organisms.</title>
        <authorList>
            <person name="Wambui J."/>
            <person name="Stevens M.J.A."/>
            <person name="Stephan R."/>
        </authorList>
    </citation>
    <scope>NUCLEOTIDE SEQUENCE</scope>
    <source>
        <strain evidence="4">CF009</strain>
    </source>
</reference>
<dbReference type="PROSITE" id="PS00101">
    <property type="entry name" value="HEXAPEP_TRANSFERASES"/>
    <property type="match status" value="1"/>
</dbReference>
<dbReference type="InterPro" id="IPR018357">
    <property type="entry name" value="Hexapep_transf_CS"/>
</dbReference>
<protein>
    <submittedName>
        <fullName evidence="4">Acyltransferase</fullName>
    </submittedName>
</protein>
<sequence length="340" mass="38611">MNEEMKLYFKHFGENNKISGNVEFEGAKGIYIGDSVDICNYSSIVVHEFCHNDKAEWNIKINDGVLVNIGCIIQAFNQIEIGKYVMLAPYVYISDNNHEYYNYRLPIRVQLFKKELNKVLIKDGSWVGTGAKIIGNITIGFGVVVAANAVVIKNVPDHCVVVGVPAEIIKICDYRTGEWINVKGKVDVLDEIIANRGIFEGYDEETSVKILEKESKEDKKVNILHQNLDYDKLNLITTIEEGIVHIVNNIDVENFDQTLKILTTLVEALTNIQSTIRPLKDKSINNSLEDDLNVELSKMMSYFEKNDIETSKKVVKESIIPICKSWKEEIKFILMGVINK</sequence>
<dbReference type="InterPro" id="IPR058355">
    <property type="entry name" value="DUF8042"/>
</dbReference>
<gene>
    <name evidence="4" type="ORF">LL038_02445</name>
</gene>
<evidence type="ECO:0000259" key="3">
    <source>
        <dbReference type="Pfam" id="PF26154"/>
    </source>
</evidence>
<dbReference type="Proteomes" id="UP001164733">
    <property type="component" value="Chromosome"/>
</dbReference>
<dbReference type="GO" id="GO:0005829">
    <property type="term" value="C:cytosol"/>
    <property type="evidence" value="ECO:0007669"/>
    <property type="project" value="TreeGrafter"/>
</dbReference>
<dbReference type="GO" id="GO:0008374">
    <property type="term" value="F:O-acyltransferase activity"/>
    <property type="evidence" value="ECO:0007669"/>
    <property type="project" value="TreeGrafter"/>
</dbReference>